<organism evidence="1 2">
    <name type="scientific">Nephila pilipes</name>
    <name type="common">Giant wood spider</name>
    <name type="synonym">Nephila maculata</name>
    <dbReference type="NCBI Taxonomy" id="299642"/>
    <lineage>
        <taxon>Eukaryota</taxon>
        <taxon>Metazoa</taxon>
        <taxon>Ecdysozoa</taxon>
        <taxon>Arthropoda</taxon>
        <taxon>Chelicerata</taxon>
        <taxon>Arachnida</taxon>
        <taxon>Araneae</taxon>
        <taxon>Araneomorphae</taxon>
        <taxon>Entelegynae</taxon>
        <taxon>Araneoidea</taxon>
        <taxon>Nephilidae</taxon>
        <taxon>Nephila</taxon>
    </lineage>
</organism>
<dbReference type="EMBL" id="BMAW01112866">
    <property type="protein sequence ID" value="GFT54809.1"/>
    <property type="molecule type" value="Genomic_DNA"/>
</dbReference>
<accession>A0A8X6P8N5</accession>
<sequence>MLANVMYILPMLLGRTFDARYDRVGIDIFPQSELDRARVIEEPESISRYETSDSAEEVRNLLEVSADLALKVKAGKIEFKGTGSYLKDTSKLGRIIEILTRLKFKTVTVALPPEVQPFPSWTQKNRNDLGTHFVRSITYGGELLASIRFKANKDTDFNAISAEIQSNFNGGDAQSLVAEGKLEKVQSRLKDKASMEISYYATVPLKGVPNTIEGLRSLVKGFDEHVKEVNNGWGVPIRVELMELASLGGVNSSEFKFIKDKALESELADVEHEFDDLRKASTMVTEWYRSLPTTIAPEDEEAINKLYTRIQKILRPYYDSIGKLNIEEGPEQQVKGAREAYREGKLSALPGKFTKEFMRLKKKISISEKKMYGTGTGTYIRWGAKECPSSPMIFKLDTGHMAATNNRGVKYGLLDDHPFTDHNARYFFGKGVPCALCHLTNRTLVHVFPAENECPEEWIYEYSGYLMAGSNLPGTHICMNDAPQAYDENVEEQQTHSLSLVHISENNEGLPKPPYEKRAAIKCIVCSK</sequence>
<evidence type="ECO:0000313" key="2">
    <source>
        <dbReference type="Proteomes" id="UP000887013"/>
    </source>
</evidence>
<gene>
    <name evidence="1" type="primary">AVEN_194086_1</name>
    <name evidence="1" type="ORF">NPIL_278681</name>
</gene>
<dbReference type="AlphaFoldDB" id="A0A8X6P8N5"/>
<protein>
    <submittedName>
        <fullName evidence="1">Uncharacterized protein</fullName>
    </submittedName>
</protein>
<dbReference type="OrthoDB" id="6086925at2759"/>
<comment type="caution">
    <text evidence="1">The sequence shown here is derived from an EMBL/GenBank/DDBJ whole genome shotgun (WGS) entry which is preliminary data.</text>
</comment>
<dbReference type="Proteomes" id="UP000887013">
    <property type="component" value="Unassembled WGS sequence"/>
</dbReference>
<evidence type="ECO:0000313" key="1">
    <source>
        <dbReference type="EMBL" id="GFT54809.1"/>
    </source>
</evidence>
<proteinExistence type="predicted"/>
<name>A0A8X6P8N5_NEPPI</name>
<reference evidence="1" key="1">
    <citation type="submission" date="2020-08" db="EMBL/GenBank/DDBJ databases">
        <title>Multicomponent nature underlies the extraordinary mechanical properties of spider dragline silk.</title>
        <authorList>
            <person name="Kono N."/>
            <person name="Nakamura H."/>
            <person name="Mori M."/>
            <person name="Yoshida Y."/>
            <person name="Ohtoshi R."/>
            <person name="Malay A.D."/>
            <person name="Moran D.A.P."/>
            <person name="Tomita M."/>
            <person name="Numata K."/>
            <person name="Arakawa K."/>
        </authorList>
    </citation>
    <scope>NUCLEOTIDE SEQUENCE</scope>
</reference>
<keyword evidence="2" id="KW-1185">Reference proteome</keyword>